<feature type="transmembrane region" description="Helical" evidence="1">
    <location>
        <begin position="136"/>
        <end position="157"/>
    </location>
</feature>
<reference evidence="3 4" key="1">
    <citation type="submission" date="2023-09" db="EMBL/GenBank/DDBJ databases">
        <title>Thioclava shenzhenensis sp. nov., a multidrug resistant bacteria-antagonizing species isolated from coastal seawater.</title>
        <authorList>
            <person name="Long M."/>
        </authorList>
    </citation>
    <scope>NUCLEOTIDE SEQUENCE [LARGE SCALE GENOMIC DNA]</scope>
    <source>
        <strain evidence="3 4">FTW29</strain>
    </source>
</reference>
<feature type="domain" description="DUF8051" evidence="2">
    <location>
        <begin position="3"/>
        <end position="124"/>
    </location>
</feature>
<dbReference type="RefSeq" id="WP_339107018.1">
    <property type="nucleotide sequence ID" value="NZ_CP135443.1"/>
</dbReference>
<dbReference type="InterPro" id="IPR058364">
    <property type="entry name" value="DUF8051"/>
</dbReference>
<dbReference type="EMBL" id="CP135443">
    <property type="protein sequence ID" value="WRY33222.1"/>
    <property type="molecule type" value="Genomic_DNA"/>
</dbReference>
<keyword evidence="1" id="KW-0472">Membrane</keyword>
<evidence type="ECO:0000313" key="4">
    <source>
        <dbReference type="Proteomes" id="UP001623290"/>
    </source>
</evidence>
<name>A0ABZ1DYZ5_9RHOB</name>
<dbReference type="Pfam" id="PF26225">
    <property type="entry name" value="DUF8051"/>
    <property type="match status" value="1"/>
</dbReference>
<evidence type="ECO:0000313" key="3">
    <source>
        <dbReference type="EMBL" id="WRY33222.1"/>
    </source>
</evidence>
<evidence type="ECO:0000256" key="1">
    <source>
        <dbReference type="SAM" id="Phobius"/>
    </source>
</evidence>
<sequence length="160" mass="17479">MRRSQILGFLLVLSALNLAAMVPGGFVETRHFPDYSVTTLAAFNVFLTLLGLVSLAMGIRFMRRTEALWAPILLSLGFLAVYVADLAKIFPVATEPMSMVLKALEVFGSLLAGVTIVLGLPLLARPHESHKRRLFLPVWALWALGLLAVMIVIFATLSAM</sequence>
<evidence type="ECO:0000259" key="2">
    <source>
        <dbReference type="Pfam" id="PF26225"/>
    </source>
</evidence>
<protein>
    <recommendedName>
        <fullName evidence="2">DUF8051 domain-containing protein</fullName>
    </recommendedName>
</protein>
<feature type="transmembrane region" description="Helical" evidence="1">
    <location>
        <begin position="67"/>
        <end position="84"/>
    </location>
</feature>
<keyword evidence="1" id="KW-0812">Transmembrane</keyword>
<keyword evidence="4" id="KW-1185">Reference proteome</keyword>
<feature type="transmembrane region" description="Helical" evidence="1">
    <location>
        <begin position="37"/>
        <end position="55"/>
    </location>
</feature>
<gene>
    <name evidence="3" type="ORF">RPE78_11080</name>
</gene>
<proteinExistence type="predicted"/>
<feature type="transmembrane region" description="Helical" evidence="1">
    <location>
        <begin position="104"/>
        <end position="124"/>
    </location>
</feature>
<organism evidence="3 4">
    <name type="scientific">Thioclava litoralis</name>
    <dbReference type="NCBI Taxonomy" id="3076557"/>
    <lineage>
        <taxon>Bacteria</taxon>
        <taxon>Pseudomonadati</taxon>
        <taxon>Pseudomonadota</taxon>
        <taxon>Alphaproteobacteria</taxon>
        <taxon>Rhodobacterales</taxon>
        <taxon>Paracoccaceae</taxon>
        <taxon>Thioclava</taxon>
    </lineage>
</organism>
<accession>A0ABZ1DYZ5</accession>
<keyword evidence="1" id="KW-1133">Transmembrane helix</keyword>
<dbReference type="Proteomes" id="UP001623290">
    <property type="component" value="Chromosome"/>
</dbReference>